<evidence type="ECO:0000313" key="4">
    <source>
        <dbReference type="Proteomes" id="UP000309016"/>
    </source>
</evidence>
<keyword evidence="1" id="KW-0732">Signal</keyword>
<dbReference type="Proteomes" id="UP000309016">
    <property type="component" value="Chromosome"/>
</dbReference>
<sequence>MFAMRTLLLYSFMLLAFTMGFAQNTSSRNTSVNILPNSKLTITGDTNISDFTCAFDPTMIPSAKKVKVTEKQDVLIFENAILSLDNTGFDCGSKGINRDFHALIKTEEYPSIFLELKKLKMITDKSAVADVLITIAGKKKNYKLPVEIIDGEIPQYKGNLSLNINDFNLEPPKKMFGLIVVKEDIDINFNLNVEK</sequence>
<dbReference type="InterPro" id="IPR007372">
    <property type="entry name" value="Lipid/polyisoprenoid-bd_YceI"/>
</dbReference>
<keyword evidence="4" id="KW-1185">Reference proteome</keyword>
<gene>
    <name evidence="3" type="ORF">FHG64_12075</name>
</gene>
<feature type="chain" id="PRO_5023000281" evidence="1">
    <location>
        <begin position="23"/>
        <end position="195"/>
    </location>
</feature>
<feature type="domain" description="Lipid/polyisoprenoid-binding YceI-like" evidence="2">
    <location>
        <begin position="39"/>
        <end position="192"/>
    </location>
</feature>
<dbReference type="Pfam" id="PF04264">
    <property type="entry name" value="YceI"/>
    <property type="match status" value="1"/>
</dbReference>
<protein>
    <submittedName>
        <fullName evidence="3">YceI family protein</fullName>
    </submittedName>
</protein>
<name>A0A5B7X5Q9_9FLAO</name>
<dbReference type="OrthoDB" id="1121590at2"/>
<evidence type="ECO:0000259" key="2">
    <source>
        <dbReference type="Pfam" id="PF04264"/>
    </source>
</evidence>
<feature type="signal peptide" evidence="1">
    <location>
        <begin position="1"/>
        <end position="22"/>
    </location>
</feature>
<dbReference type="EMBL" id="CP040812">
    <property type="protein sequence ID" value="QCY70078.1"/>
    <property type="molecule type" value="Genomic_DNA"/>
</dbReference>
<dbReference type="Gene3D" id="2.40.128.110">
    <property type="entry name" value="Lipid/polyisoprenoid-binding, YceI-like"/>
    <property type="match status" value="1"/>
</dbReference>
<evidence type="ECO:0000256" key="1">
    <source>
        <dbReference type="SAM" id="SignalP"/>
    </source>
</evidence>
<dbReference type="KEGG" id="afla:FHG64_12075"/>
<accession>A0A5B7X5Q9</accession>
<dbReference type="InterPro" id="IPR036761">
    <property type="entry name" value="TTHA0802/YceI-like_sf"/>
</dbReference>
<dbReference type="AlphaFoldDB" id="A0A5B7X5Q9"/>
<reference evidence="3 4" key="1">
    <citation type="submission" date="2019-06" db="EMBL/GenBank/DDBJ databases">
        <title>Complete genome sequence of Antarcticibacterium flavum KCTC 52984T from an Antarctic marine sediment.</title>
        <authorList>
            <person name="Lee Y.M."/>
            <person name="Shin S.C."/>
        </authorList>
    </citation>
    <scope>NUCLEOTIDE SEQUENCE [LARGE SCALE GENOMIC DNA]</scope>
    <source>
        <strain evidence="3 4">KCTC 52984</strain>
    </source>
</reference>
<organism evidence="3 4">
    <name type="scientific">Antarcticibacterium flavum</name>
    <dbReference type="NCBI Taxonomy" id="2058175"/>
    <lineage>
        <taxon>Bacteria</taxon>
        <taxon>Pseudomonadati</taxon>
        <taxon>Bacteroidota</taxon>
        <taxon>Flavobacteriia</taxon>
        <taxon>Flavobacteriales</taxon>
        <taxon>Flavobacteriaceae</taxon>
        <taxon>Antarcticibacterium</taxon>
    </lineage>
</organism>
<evidence type="ECO:0000313" key="3">
    <source>
        <dbReference type="EMBL" id="QCY70078.1"/>
    </source>
</evidence>
<proteinExistence type="predicted"/>
<dbReference type="SUPFAM" id="SSF101874">
    <property type="entry name" value="YceI-like"/>
    <property type="match status" value="1"/>
</dbReference>